<keyword evidence="6 8" id="KW-1133">Transmembrane helix</keyword>
<keyword evidence="5 10" id="KW-0378">Hydrolase</keyword>
<feature type="transmembrane region" description="Helical" evidence="8">
    <location>
        <begin position="85"/>
        <end position="104"/>
    </location>
</feature>
<evidence type="ECO:0000256" key="8">
    <source>
        <dbReference type="SAM" id="Phobius"/>
    </source>
</evidence>
<dbReference type="OrthoDB" id="465874at2"/>
<dbReference type="InterPro" id="IPR022764">
    <property type="entry name" value="Peptidase_S54_rhomboid_dom"/>
</dbReference>
<feature type="transmembrane region" description="Helical" evidence="8">
    <location>
        <begin position="110"/>
        <end position="129"/>
    </location>
</feature>
<proteinExistence type="inferred from homology"/>
<keyword evidence="7 8" id="KW-0472">Membrane</keyword>
<feature type="domain" description="Peptidase S54 rhomboid" evidence="9">
    <location>
        <begin position="48"/>
        <end position="179"/>
    </location>
</feature>
<dbReference type="PANTHER" id="PTHR43066">
    <property type="entry name" value="RHOMBOID-RELATED PROTEIN"/>
    <property type="match status" value="1"/>
</dbReference>
<comment type="similarity">
    <text evidence="2">Belongs to the peptidase S54 family.</text>
</comment>
<dbReference type="Proteomes" id="UP000094023">
    <property type="component" value="Unassembled WGS sequence"/>
</dbReference>
<feature type="transmembrane region" description="Helical" evidence="8">
    <location>
        <begin position="59"/>
        <end position="78"/>
    </location>
</feature>
<protein>
    <submittedName>
        <fullName evidence="10">Rhomboid family protein</fullName>
        <ecNumber evidence="10">3.4.21.-</ecNumber>
    </submittedName>
</protein>
<evidence type="ECO:0000256" key="5">
    <source>
        <dbReference type="ARBA" id="ARBA00022801"/>
    </source>
</evidence>
<keyword evidence="3" id="KW-0645">Protease</keyword>
<dbReference type="AlphaFoldDB" id="A0A198FWY4"/>
<reference evidence="10 11" key="1">
    <citation type="submission" date="2016-04" db="EMBL/GenBank/DDBJ databases">
        <title>ATOL: Assembling a taxonomically balanced genome-scale reconstruction of the evolutionary history of the Enterobacteriaceae.</title>
        <authorList>
            <person name="Plunkett G.III."/>
            <person name="Neeno-Eckwall E.C."/>
            <person name="Glasner J.D."/>
            <person name="Perna N.T."/>
        </authorList>
    </citation>
    <scope>NUCLEOTIDE SEQUENCE [LARGE SCALE GENOMIC DNA]</scope>
    <source>
        <strain evidence="10 11">ATCC 19692</strain>
    </source>
</reference>
<dbReference type="GO" id="GO:0004252">
    <property type="term" value="F:serine-type endopeptidase activity"/>
    <property type="evidence" value="ECO:0007669"/>
    <property type="project" value="InterPro"/>
</dbReference>
<sequence>MNNIWLKKRLLFLSGLTITLILLQLINSLFPMVLVQWGIEPRTSKGLIGILIAPFLHGSWSHLFSNLLPLLILSFLLMTQSLREYIQASFFIIIVSGLLVWIFGRQAIHVGASGWIFGLWALLIAHAFTRHKIIDILVALFVLFYYGSMAYGLIPGQIGVSTESHIAGVVAGLLYAWSARKIIRRKSRVIEVTKS</sequence>
<dbReference type="EC" id="3.4.21.-" evidence="10"/>
<dbReference type="STRING" id="1354337.M983_1643"/>
<comment type="caution">
    <text evidence="10">The sequence shown here is derived from an EMBL/GenBank/DDBJ whole genome shotgun (WGS) entry which is preliminary data.</text>
</comment>
<dbReference type="GO" id="GO:0016020">
    <property type="term" value="C:membrane"/>
    <property type="evidence" value="ECO:0007669"/>
    <property type="project" value="UniProtKB-SubCell"/>
</dbReference>
<evidence type="ECO:0000313" key="10">
    <source>
        <dbReference type="EMBL" id="OAT29358.1"/>
    </source>
</evidence>
<comment type="subcellular location">
    <subcellularLocation>
        <location evidence="1">Membrane</location>
        <topology evidence="1">Multi-pass membrane protein</topology>
    </subcellularLocation>
</comment>
<evidence type="ECO:0000256" key="2">
    <source>
        <dbReference type="ARBA" id="ARBA00009045"/>
    </source>
</evidence>
<evidence type="ECO:0000256" key="3">
    <source>
        <dbReference type="ARBA" id="ARBA00022670"/>
    </source>
</evidence>
<feature type="transmembrane region" description="Helical" evidence="8">
    <location>
        <begin position="160"/>
        <end position="178"/>
    </location>
</feature>
<evidence type="ECO:0000256" key="7">
    <source>
        <dbReference type="ARBA" id="ARBA00023136"/>
    </source>
</evidence>
<keyword evidence="4 8" id="KW-0812">Transmembrane</keyword>
<dbReference type="Gene3D" id="1.20.1540.10">
    <property type="entry name" value="Rhomboid-like"/>
    <property type="match status" value="1"/>
</dbReference>
<feature type="transmembrane region" description="Helical" evidence="8">
    <location>
        <begin position="136"/>
        <end position="154"/>
    </location>
</feature>
<dbReference type="PANTHER" id="PTHR43066:SF1">
    <property type="entry name" value="RHOMBOID PROTEIN 2"/>
    <property type="match status" value="1"/>
</dbReference>
<dbReference type="RefSeq" id="WP_066749615.1">
    <property type="nucleotide sequence ID" value="NZ_LXEN01000078.1"/>
</dbReference>
<keyword evidence="11" id="KW-1185">Reference proteome</keyword>
<dbReference type="InterPro" id="IPR035952">
    <property type="entry name" value="Rhomboid-like_sf"/>
</dbReference>
<dbReference type="GO" id="GO:0006508">
    <property type="term" value="P:proteolysis"/>
    <property type="evidence" value="ECO:0007669"/>
    <property type="project" value="UniProtKB-KW"/>
</dbReference>
<dbReference type="SUPFAM" id="SSF144091">
    <property type="entry name" value="Rhomboid-like"/>
    <property type="match status" value="1"/>
</dbReference>
<dbReference type="EMBL" id="LXEN01000078">
    <property type="protein sequence ID" value="OAT29358.1"/>
    <property type="molecule type" value="Genomic_DNA"/>
</dbReference>
<evidence type="ECO:0000256" key="6">
    <source>
        <dbReference type="ARBA" id="ARBA00022989"/>
    </source>
</evidence>
<name>A0A198FWY4_9GAMM</name>
<dbReference type="PATRIC" id="fig|1354337.4.peg.1683"/>
<gene>
    <name evidence="10" type="ORF">M983_1643</name>
</gene>
<accession>A0A198FWY4</accession>
<dbReference type="Pfam" id="PF01694">
    <property type="entry name" value="Rhomboid"/>
    <property type="match status" value="1"/>
</dbReference>
<evidence type="ECO:0000259" key="9">
    <source>
        <dbReference type="Pfam" id="PF01694"/>
    </source>
</evidence>
<organism evidence="10 11">
    <name type="scientific">Proteus myxofaciens ATCC 19692</name>
    <dbReference type="NCBI Taxonomy" id="1354337"/>
    <lineage>
        <taxon>Bacteria</taxon>
        <taxon>Pseudomonadati</taxon>
        <taxon>Pseudomonadota</taxon>
        <taxon>Gammaproteobacteria</taxon>
        <taxon>Enterobacterales</taxon>
        <taxon>Morganellaceae</taxon>
        <taxon>Proteus</taxon>
    </lineage>
</organism>
<evidence type="ECO:0000256" key="4">
    <source>
        <dbReference type="ARBA" id="ARBA00022692"/>
    </source>
</evidence>
<evidence type="ECO:0000256" key="1">
    <source>
        <dbReference type="ARBA" id="ARBA00004141"/>
    </source>
</evidence>
<evidence type="ECO:0000313" key="11">
    <source>
        <dbReference type="Proteomes" id="UP000094023"/>
    </source>
</evidence>
<feature type="transmembrane region" description="Helical" evidence="8">
    <location>
        <begin position="12"/>
        <end position="39"/>
    </location>
</feature>